<protein>
    <recommendedName>
        <fullName evidence="4">Chorismate dehydratase</fullName>
        <ecNumber evidence="4">4.2.1.151</ecNumber>
    </recommendedName>
    <alternativeName>
        <fullName evidence="4">Menaquinone biosynthetic enzyme MqnA</fullName>
    </alternativeName>
</protein>
<comment type="catalytic activity">
    <reaction evidence="4">
        <text>chorismate = 3-[(1-carboxyvinyl)-oxy]benzoate + H2O</text>
        <dbReference type="Rhea" id="RHEA:40051"/>
        <dbReference type="ChEBI" id="CHEBI:15377"/>
        <dbReference type="ChEBI" id="CHEBI:29748"/>
        <dbReference type="ChEBI" id="CHEBI:76981"/>
        <dbReference type="EC" id="4.2.1.151"/>
    </reaction>
</comment>
<reference evidence="6" key="1">
    <citation type="submission" date="2016-11" db="EMBL/GenBank/DDBJ databases">
        <authorList>
            <person name="Varghese N."/>
            <person name="Submissions S."/>
        </authorList>
    </citation>
    <scope>NUCLEOTIDE SEQUENCE [LARGE SCALE GENOMIC DNA]</scope>
    <source>
        <strain evidence="6">DSM 11792</strain>
    </source>
</reference>
<dbReference type="EMBL" id="FQUW01000025">
    <property type="protein sequence ID" value="SHF36607.1"/>
    <property type="molecule type" value="Genomic_DNA"/>
</dbReference>
<comment type="function">
    <text evidence="4">Catalyzes the dehydration of chorismate into 3-[(1-carboxyvinyl)oxy]benzoate, a step in the biosynthesis of menaquinone (MK, vitamin K2).</text>
</comment>
<comment type="similarity">
    <text evidence="4">Belongs to the MqnA/MqnD family. MqnA subfamily.</text>
</comment>
<accession>A0A1M5B2P8</accession>
<dbReference type="Proteomes" id="UP000184196">
    <property type="component" value="Unassembled WGS sequence"/>
</dbReference>
<name>A0A1M5B2P8_9FIRM</name>
<organism evidence="5 6">
    <name type="scientific">Desulfofundulus australicus DSM 11792</name>
    <dbReference type="NCBI Taxonomy" id="1121425"/>
    <lineage>
        <taxon>Bacteria</taxon>
        <taxon>Bacillati</taxon>
        <taxon>Bacillota</taxon>
        <taxon>Clostridia</taxon>
        <taxon>Eubacteriales</taxon>
        <taxon>Peptococcaceae</taxon>
        <taxon>Desulfofundulus</taxon>
    </lineage>
</organism>
<dbReference type="RefSeq" id="WP_073165904.1">
    <property type="nucleotide sequence ID" value="NZ_FQUW01000025.1"/>
</dbReference>
<dbReference type="InterPro" id="IPR003773">
    <property type="entry name" value="Menaquinone_biosynth"/>
</dbReference>
<evidence type="ECO:0000313" key="5">
    <source>
        <dbReference type="EMBL" id="SHF36607.1"/>
    </source>
</evidence>
<keyword evidence="3 4" id="KW-0456">Lyase</keyword>
<dbReference type="GO" id="GO:0016836">
    <property type="term" value="F:hydro-lyase activity"/>
    <property type="evidence" value="ECO:0007669"/>
    <property type="project" value="UniProtKB-UniRule"/>
</dbReference>
<dbReference type="InterPro" id="IPR030868">
    <property type="entry name" value="MqnA"/>
</dbReference>
<dbReference type="Gene3D" id="3.40.190.10">
    <property type="entry name" value="Periplasmic binding protein-like II"/>
    <property type="match status" value="2"/>
</dbReference>
<proteinExistence type="inferred from homology"/>
<keyword evidence="6" id="KW-1185">Reference proteome</keyword>
<gene>
    <name evidence="4" type="primary">mqnA</name>
    <name evidence="5" type="ORF">SAMN02745218_02066</name>
</gene>
<keyword evidence="2 4" id="KW-0474">Menaquinone biosynthesis</keyword>
<evidence type="ECO:0000256" key="3">
    <source>
        <dbReference type="ARBA" id="ARBA00023239"/>
    </source>
</evidence>
<evidence type="ECO:0000313" key="6">
    <source>
        <dbReference type="Proteomes" id="UP000184196"/>
    </source>
</evidence>
<comment type="pathway">
    <text evidence="1 4">Quinol/quinone metabolism; menaquinone biosynthesis.</text>
</comment>
<evidence type="ECO:0000256" key="4">
    <source>
        <dbReference type="HAMAP-Rule" id="MF_00995"/>
    </source>
</evidence>
<dbReference type="PANTHER" id="PTHR37690">
    <property type="entry name" value="CHORISMATE DEHYDRATASE"/>
    <property type="match status" value="1"/>
</dbReference>
<dbReference type="HAMAP" id="MF_00995">
    <property type="entry name" value="MqnA"/>
    <property type="match status" value="1"/>
</dbReference>
<dbReference type="AlphaFoldDB" id="A0A1M5B2P8"/>
<dbReference type="UniPathway" id="UPA00079"/>
<sequence>MTWLSLGQIEYLNCLPVYHALEEGLIPLNGELVKGPPTRLNRMFLEGVLHCTPLSSIEYAKHAGDCFILPHLSIASDGRVASVLFFSHLPVTELEGKKICVTTASATSVVLLRILFEHYYHVEVEFHPVKADLKTMLEMGEGVLLIGDNAMQAHQLVIREGLPVFVTDLGQAWKDFTGEKMVYALWVIRREFAEAHPQEANAMAELLYSSLKIGMNNLPVLVKKAHRRTGLPPQVLEDYFHTIRYNFDDSYRRALLTFYDYAYKSGIIEERVKLFIWGEDTCQG</sequence>
<dbReference type="Pfam" id="PF02621">
    <property type="entry name" value="VitK2_biosynth"/>
    <property type="match status" value="1"/>
</dbReference>
<evidence type="ECO:0000256" key="1">
    <source>
        <dbReference type="ARBA" id="ARBA00004863"/>
    </source>
</evidence>
<dbReference type="PANTHER" id="PTHR37690:SF1">
    <property type="entry name" value="CHORISMATE DEHYDRATASE"/>
    <property type="match status" value="1"/>
</dbReference>
<dbReference type="SUPFAM" id="SSF53850">
    <property type="entry name" value="Periplasmic binding protein-like II"/>
    <property type="match status" value="1"/>
</dbReference>
<dbReference type="CDD" id="cd13634">
    <property type="entry name" value="PBP2_Sco4506"/>
    <property type="match status" value="1"/>
</dbReference>
<dbReference type="GO" id="GO:0009234">
    <property type="term" value="P:menaquinone biosynthetic process"/>
    <property type="evidence" value="ECO:0007669"/>
    <property type="project" value="UniProtKB-UniRule"/>
</dbReference>
<dbReference type="EC" id="4.2.1.151" evidence="4"/>
<dbReference type="OrthoDB" id="9810112at2"/>
<evidence type="ECO:0000256" key="2">
    <source>
        <dbReference type="ARBA" id="ARBA00022428"/>
    </source>
</evidence>